<organism evidence="1 2">
    <name type="scientific">Alteromonas profundi</name>
    <dbReference type="NCBI Taxonomy" id="2696062"/>
    <lineage>
        <taxon>Bacteria</taxon>
        <taxon>Pseudomonadati</taxon>
        <taxon>Pseudomonadota</taxon>
        <taxon>Gammaproteobacteria</taxon>
        <taxon>Alteromonadales</taxon>
        <taxon>Alteromonadaceae</taxon>
        <taxon>Alteromonas/Salinimonas group</taxon>
        <taxon>Alteromonas</taxon>
    </lineage>
</organism>
<dbReference type="RefSeq" id="WP_163084599.1">
    <property type="nucleotide sequence ID" value="NZ_JAAAWN010000007.1"/>
</dbReference>
<evidence type="ECO:0000313" key="2">
    <source>
        <dbReference type="Proteomes" id="UP000470213"/>
    </source>
</evidence>
<name>A0A7X5LKE4_9ALTE</name>
<protein>
    <submittedName>
        <fullName evidence="1">DUF3224 domain-containing protein</fullName>
    </submittedName>
</protein>
<sequence>MNCLGQFTIANWDETTLVERCDNVKTSHATIKQKYSGDIVGESEIEFLMSYQSKTQARFTGFETFTGVIQGKRGAITFQHSGTFENGVASSQFESVALSATGELANMAISGRFRSGEAGVANYQCTLNDC</sequence>
<comment type="caution">
    <text evidence="1">The sequence shown here is derived from an EMBL/GenBank/DDBJ whole genome shotgun (WGS) entry which is preliminary data.</text>
</comment>
<evidence type="ECO:0000313" key="1">
    <source>
        <dbReference type="EMBL" id="NDV91012.1"/>
    </source>
</evidence>
<dbReference type="Gene3D" id="2.40.350.10">
    <property type="entry name" value="SO1590-like"/>
    <property type="match status" value="1"/>
</dbReference>
<proteinExistence type="predicted"/>
<gene>
    <name evidence="1" type="ORF">GTH32_07360</name>
</gene>
<keyword evidence="2" id="KW-1185">Reference proteome</keyword>
<dbReference type="Proteomes" id="UP000470213">
    <property type="component" value="Unassembled WGS sequence"/>
</dbReference>
<accession>A0A7X5LKE4</accession>
<dbReference type="EMBL" id="JAAAWN010000007">
    <property type="protein sequence ID" value="NDV91012.1"/>
    <property type="molecule type" value="Genomic_DNA"/>
</dbReference>
<reference evidence="1 2" key="1">
    <citation type="submission" date="2020-01" db="EMBL/GenBank/DDBJ databases">
        <authorList>
            <person name="Chen J."/>
            <person name="Zhu S."/>
            <person name="Yang J."/>
        </authorList>
    </citation>
    <scope>NUCLEOTIDE SEQUENCE [LARGE SCALE GENOMIC DNA]</scope>
    <source>
        <strain evidence="1 2">345S023</strain>
    </source>
</reference>
<dbReference type="Pfam" id="PF11528">
    <property type="entry name" value="DUF3224"/>
    <property type="match status" value="1"/>
</dbReference>
<dbReference type="AlphaFoldDB" id="A0A7X5LKE4"/>
<dbReference type="InterPro" id="IPR021607">
    <property type="entry name" value="DUF3224"/>
</dbReference>
<dbReference type="InterPro" id="IPR023159">
    <property type="entry name" value="SO1590-like_sf"/>
</dbReference>
<dbReference type="SUPFAM" id="SSF159238">
    <property type="entry name" value="SO1590-like"/>
    <property type="match status" value="1"/>
</dbReference>